<comment type="caution">
    <text evidence="7">The sequence shown here is derived from an EMBL/GenBank/DDBJ whole genome shotgun (WGS) entry which is preliminary data.</text>
</comment>
<keyword evidence="8" id="KW-1185">Reference proteome</keyword>
<dbReference type="PROSITE" id="PS51005">
    <property type="entry name" value="NAC"/>
    <property type="match status" value="1"/>
</dbReference>
<accession>A0A445DSM8</accession>
<dbReference type="Gene3D" id="2.170.150.80">
    <property type="entry name" value="NAC domain"/>
    <property type="match status" value="1"/>
</dbReference>
<dbReference type="PANTHER" id="PTHR31744:SF232">
    <property type="entry name" value="TRANSCRIPTION FACTOR NAM FAMILY"/>
    <property type="match status" value="1"/>
</dbReference>
<reference evidence="7 8" key="1">
    <citation type="submission" date="2019-01" db="EMBL/GenBank/DDBJ databases">
        <title>Sequencing of cultivated peanut Arachis hypogaea provides insights into genome evolution and oil improvement.</title>
        <authorList>
            <person name="Chen X."/>
        </authorList>
    </citation>
    <scope>NUCLEOTIDE SEQUENCE [LARGE SCALE GENOMIC DNA]</scope>
    <source>
        <strain evidence="8">cv. Fuhuasheng</strain>
        <tissue evidence="7">Leaves</tissue>
    </source>
</reference>
<evidence type="ECO:0000259" key="6">
    <source>
        <dbReference type="PROSITE" id="PS51005"/>
    </source>
</evidence>
<feature type="region of interest" description="Disordered" evidence="5">
    <location>
        <begin position="150"/>
        <end position="172"/>
    </location>
</feature>
<evidence type="ECO:0000313" key="8">
    <source>
        <dbReference type="Proteomes" id="UP000289738"/>
    </source>
</evidence>
<organism evidence="7 8">
    <name type="scientific">Arachis hypogaea</name>
    <name type="common">Peanut</name>
    <dbReference type="NCBI Taxonomy" id="3818"/>
    <lineage>
        <taxon>Eukaryota</taxon>
        <taxon>Viridiplantae</taxon>
        <taxon>Streptophyta</taxon>
        <taxon>Embryophyta</taxon>
        <taxon>Tracheophyta</taxon>
        <taxon>Spermatophyta</taxon>
        <taxon>Magnoliopsida</taxon>
        <taxon>eudicotyledons</taxon>
        <taxon>Gunneridae</taxon>
        <taxon>Pentapetalae</taxon>
        <taxon>rosids</taxon>
        <taxon>fabids</taxon>
        <taxon>Fabales</taxon>
        <taxon>Fabaceae</taxon>
        <taxon>Papilionoideae</taxon>
        <taxon>50 kb inversion clade</taxon>
        <taxon>dalbergioids sensu lato</taxon>
        <taxon>Dalbergieae</taxon>
        <taxon>Pterocarpus clade</taxon>
        <taxon>Arachis</taxon>
    </lineage>
</organism>
<evidence type="ECO:0000256" key="2">
    <source>
        <dbReference type="ARBA" id="ARBA00023125"/>
    </source>
</evidence>
<dbReference type="InterPro" id="IPR036093">
    <property type="entry name" value="NAC_dom_sf"/>
</dbReference>
<dbReference type="STRING" id="3818.A0A445DSM8"/>
<evidence type="ECO:0000256" key="4">
    <source>
        <dbReference type="ARBA" id="ARBA00023242"/>
    </source>
</evidence>
<protein>
    <recommendedName>
        <fullName evidence="6">NAC domain-containing protein</fullName>
    </recommendedName>
</protein>
<dbReference type="PANTHER" id="PTHR31744">
    <property type="entry name" value="PROTEIN CUP-SHAPED COTYLEDON 2-RELATED"/>
    <property type="match status" value="1"/>
</dbReference>
<gene>
    <name evidence="7" type="ORF">Ahy_A03g012135</name>
</gene>
<dbReference type="Proteomes" id="UP000289738">
    <property type="component" value="Chromosome A03"/>
</dbReference>
<feature type="compositionally biased region" description="Low complexity" evidence="5">
    <location>
        <begin position="153"/>
        <end position="170"/>
    </location>
</feature>
<sequence>MEKGKLIPGFHFNPTDVELLKYFLKRKVTGKKLPNVIAEINVYQYCPWDLQGKSHLKSGDLEWYFFCARGKNYGIGSKTNRAIKNGYWKATGMDKAIVQHDKQTVGMMKTLVFHTGKPPHGTRTDWVMHEYRLQDKDLTDKGIAQATSVSCESGPVATSPVPSTPSSDASIHTVNNSTVTDLSKDEKTVPKENIAAGDLLSKFFEGLEDLESEYTPNGMGLDDFAPNGINYDDLGHLDLIDCNFL</sequence>
<keyword evidence="3" id="KW-0804">Transcription</keyword>
<feature type="domain" description="NAC" evidence="6">
    <location>
        <begin position="6"/>
        <end position="156"/>
    </location>
</feature>
<keyword evidence="4" id="KW-0539">Nucleus</keyword>
<dbReference type="GO" id="GO:0003677">
    <property type="term" value="F:DNA binding"/>
    <property type="evidence" value="ECO:0007669"/>
    <property type="project" value="UniProtKB-KW"/>
</dbReference>
<evidence type="ECO:0000256" key="1">
    <source>
        <dbReference type="ARBA" id="ARBA00023015"/>
    </source>
</evidence>
<dbReference type="AlphaFoldDB" id="A0A445DSM8"/>
<evidence type="ECO:0000313" key="7">
    <source>
        <dbReference type="EMBL" id="RYR66173.1"/>
    </source>
</evidence>
<name>A0A445DSM8_ARAHY</name>
<dbReference type="EMBL" id="SDMP01000003">
    <property type="protein sequence ID" value="RYR66173.1"/>
    <property type="molecule type" value="Genomic_DNA"/>
</dbReference>
<dbReference type="Pfam" id="PF02365">
    <property type="entry name" value="NAM"/>
    <property type="match status" value="1"/>
</dbReference>
<keyword evidence="1" id="KW-0805">Transcription regulation</keyword>
<proteinExistence type="predicted"/>
<dbReference type="GO" id="GO:0006355">
    <property type="term" value="P:regulation of DNA-templated transcription"/>
    <property type="evidence" value="ECO:0007669"/>
    <property type="project" value="InterPro"/>
</dbReference>
<dbReference type="InterPro" id="IPR003441">
    <property type="entry name" value="NAC-dom"/>
</dbReference>
<evidence type="ECO:0000256" key="3">
    <source>
        <dbReference type="ARBA" id="ARBA00023163"/>
    </source>
</evidence>
<evidence type="ECO:0000256" key="5">
    <source>
        <dbReference type="SAM" id="MobiDB-lite"/>
    </source>
</evidence>
<keyword evidence="2" id="KW-0238">DNA-binding</keyword>
<dbReference type="SUPFAM" id="SSF101941">
    <property type="entry name" value="NAC domain"/>
    <property type="match status" value="1"/>
</dbReference>